<dbReference type="PaxDb" id="3880-AES58527"/>
<sequence length="140" mass="15709">MKGKAMKKMKREAVPKGQVQDEVGCTHSSVKPRELQERSEVRGGYASQDLVVTRVTGEGLRTTNFVPYALKRIADSYLITLKATFHFSYVPPLKVSFLLDGLELERGPWYLTGHWPPSRYGSLYVPLAIGVSNPRIVRST</sequence>
<reference evidence="3" key="3">
    <citation type="submission" date="2015-06" db="UniProtKB">
        <authorList>
            <consortium name="EnsemblPlants"/>
        </authorList>
    </citation>
    <scope>IDENTIFICATION</scope>
    <source>
        <strain evidence="3">cv. Jemalong A17</strain>
    </source>
</reference>
<dbReference type="Proteomes" id="UP000002051">
    <property type="component" value="Unassembled WGS sequence"/>
</dbReference>
<dbReference type="AlphaFoldDB" id="A0A072TJ16"/>
<dbReference type="HOGENOM" id="CLU_1838136_0_0_1"/>
<dbReference type="EMBL" id="KL402807">
    <property type="protein sequence ID" value="KEH16858.1"/>
    <property type="molecule type" value="Genomic_DNA"/>
</dbReference>
<gene>
    <name evidence="2" type="ORF">MTR_0082s0180</name>
</gene>
<feature type="compositionally biased region" description="Basic and acidic residues" evidence="1">
    <location>
        <begin position="31"/>
        <end position="41"/>
    </location>
</feature>
<reference evidence="2 4" key="1">
    <citation type="journal article" date="2011" name="Nature">
        <title>The Medicago genome provides insight into the evolution of rhizobial symbioses.</title>
        <authorList>
            <person name="Young N.D."/>
            <person name="Debelle F."/>
            <person name="Oldroyd G.E."/>
            <person name="Geurts R."/>
            <person name="Cannon S.B."/>
            <person name="Udvardi M.K."/>
            <person name="Benedito V.A."/>
            <person name="Mayer K.F."/>
            <person name="Gouzy J."/>
            <person name="Schoof H."/>
            <person name="Van de Peer Y."/>
            <person name="Proost S."/>
            <person name="Cook D.R."/>
            <person name="Meyers B.C."/>
            <person name="Spannagl M."/>
            <person name="Cheung F."/>
            <person name="De Mita S."/>
            <person name="Krishnakumar V."/>
            <person name="Gundlach H."/>
            <person name="Zhou S."/>
            <person name="Mudge J."/>
            <person name="Bharti A.K."/>
            <person name="Murray J.D."/>
            <person name="Naoumkina M.A."/>
            <person name="Rosen B."/>
            <person name="Silverstein K.A."/>
            <person name="Tang H."/>
            <person name="Rombauts S."/>
            <person name="Zhao P.X."/>
            <person name="Zhou P."/>
            <person name="Barbe V."/>
            <person name="Bardou P."/>
            <person name="Bechner M."/>
            <person name="Bellec A."/>
            <person name="Berger A."/>
            <person name="Berges H."/>
            <person name="Bidwell S."/>
            <person name="Bisseling T."/>
            <person name="Choisne N."/>
            <person name="Couloux A."/>
            <person name="Denny R."/>
            <person name="Deshpande S."/>
            <person name="Dai X."/>
            <person name="Doyle J.J."/>
            <person name="Dudez A.M."/>
            <person name="Farmer A.D."/>
            <person name="Fouteau S."/>
            <person name="Franken C."/>
            <person name="Gibelin C."/>
            <person name="Gish J."/>
            <person name="Goldstein S."/>
            <person name="Gonzalez A.J."/>
            <person name="Green P.J."/>
            <person name="Hallab A."/>
            <person name="Hartog M."/>
            <person name="Hua A."/>
            <person name="Humphray S.J."/>
            <person name="Jeong D.H."/>
            <person name="Jing Y."/>
            <person name="Jocker A."/>
            <person name="Kenton S.M."/>
            <person name="Kim D.J."/>
            <person name="Klee K."/>
            <person name="Lai H."/>
            <person name="Lang C."/>
            <person name="Lin S."/>
            <person name="Macmil S.L."/>
            <person name="Magdelenat G."/>
            <person name="Matthews L."/>
            <person name="McCorrison J."/>
            <person name="Monaghan E.L."/>
            <person name="Mun J.H."/>
            <person name="Najar F.Z."/>
            <person name="Nicholson C."/>
            <person name="Noirot C."/>
            <person name="O'Bleness M."/>
            <person name="Paule C.R."/>
            <person name="Poulain J."/>
            <person name="Prion F."/>
            <person name="Qin B."/>
            <person name="Qu C."/>
            <person name="Retzel E.F."/>
            <person name="Riddle C."/>
            <person name="Sallet E."/>
            <person name="Samain S."/>
            <person name="Samson N."/>
            <person name="Sanders I."/>
            <person name="Saurat O."/>
            <person name="Scarpelli C."/>
            <person name="Schiex T."/>
            <person name="Segurens B."/>
            <person name="Severin A.J."/>
            <person name="Sherrier D.J."/>
            <person name="Shi R."/>
            <person name="Sims S."/>
            <person name="Singer S.R."/>
            <person name="Sinharoy S."/>
            <person name="Sterck L."/>
            <person name="Viollet A."/>
            <person name="Wang B.B."/>
            <person name="Wang K."/>
            <person name="Wang M."/>
            <person name="Wang X."/>
            <person name="Warfsmann J."/>
            <person name="Weissenbach J."/>
            <person name="White D.D."/>
            <person name="White J.D."/>
            <person name="Wiley G.B."/>
            <person name="Wincker P."/>
            <person name="Xing Y."/>
            <person name="Yang L."/>
            <person name="Yao Z."/>
            <person name="Ying F."/>
            <person name="Zhai J."/>
            <person name="Zhou L."/>
            <person name="Zuber A."/>
            <person name="Denarie J."/>
            <person name="Dixon R.A."/>
            <person name="May G.D."/>
            <person name="Schwartz D.C."/>
            <person name="Rogers J."/>
            <person name="Quetier F."/>
            <person name="Town C.D."/>
            <person name="Roe B.A."/>
        </authorList>
    </citation>
    <scope>NUCLEOTIDE SEQUENCE [LARGE SCALE GENOMIC DNA]</scope>
    <source>
        <strain evidence="2">A17</strain>
        <strain evidence="3 4">cv. Jemalong A17</strain>
    </source>
</reference>
<evidence type="ECO:0000313" key="2">
    <source>
        <dbReference type="EMBL" id="KEH16858.1"/>
    </source>
</evidence>
<feature type="compositionally biased region" description="Basic residues" evidence="1">
    <location>
        <begin position="1"/>
        <end position="10"/>
    </location>
</feature>
<keyword evidence="4" id="KW-1185">Reference proteome</keyword>
<accession>A0A072TJ16</accession>
<evidence type="ECO:0000256" key="1">
    <source>
        <dbReference type="SAM" id="MobiDB-lite"/>
    </source>
</evidence>
<evidence type="ECO:0000313" key="4">
    <source>
        <dbReference type="Proteomes" id="UP000002051"/>
    </source>
</evidence>
<feature type="region of interest" description="Disordered" evidence="1">
    <location>
        <begin position="1"/>
        <end position="41"/>
    </location>
</feature>
<proteinExistence type="predicted"/>
<evidence type="ECO:0000313" key="3">
    <source>
        <dbReference type="EnsemblPlants" id="KEH16858"/>
    </source>
</evidence>
<protein>
    <submittedName>
        <fullName evidence="2 3">Uncharacterized protein</fullName>
    </submittedName>
</protein>
<reference evidence="2 4" key="2">
    <citation type="journal article" date="2014" name="BMC Genomics">
        <title>An improved genome release (version Mt4.0) for the model legume Medicago truncatula.</title>
        <authorList>
            <person name="Tang H."/>
            <person name="Krishnakumar V."/>
            <person name="Bidwell S."/>
            <person name="Rosen B."/>
            <person name="Chan A."/>
            <person name="Zhou S."/>
            <person name="Gentzbittel L."/>
            <person name="Childs K.L."/>
            <person name="Yandell M."/>
            <person name="Gundlach H."/>
            <person name="Mayer K.F."/>
            <person name="Schwartz D.C."/>
            <person name="Town C.D."/>
        </authorList>
    </citation>
    <scope>GENOME REANNOTATION</scope>
    <source>
        <strain evidence="2">A17</strain>
        <strain evidence="3 4">cv. Jemalong A17</strain>
    </source>
</reference>
<organism evidence="2 4">
    <name type="scientific">Medicago truncatula</name>
    <name type="common">Barrel medic</name>
    <name type="synonym">Medicago tribuloides</name>
    <dbReference type="NCBI Taxonomy" id="3880"/>
    <lineage>
        <taxon>Eukaryota</taxon>
        <taxon>Viridiplantae</taxon>
        <taxon>Streptophyta</taxon>
        <taxon>Embryophyta</taxon>
        <taxon>Tracheophyta</taxon>
        <taxon>Spermatophyta</taxon>
        <taxon>Magnoliopsida</taxon>
        <taxon>eudicotyledons</taxon>
        <taxon>Gunneridae</taxon>
        <taxon>Pentapetalae</taxon>
        <taxon>rosids</taxon>
        <taxon>fabids</taxon>
        <taxon>Fabales</taxon>
        <taxon>Fabaceae</taxon>
        <taxon>Papilionoideae</taxon>
        <taxon>50 kb inversion clade</taxon>
        <taxon>NPAAA clade</taxon>
        <taxon>Hologalegina</taxon>
        <taxon>IRL clade</taxon>
        <taxon>Trifolieae</taxon>
        <taxon>Medicago</taxon>
    </lineage>
</organism>
<name>A0A072TJ16_MEDTR</name>
<dbReference type="EnsemblPlants" id="KEH16858">
    <property type="protein sequence ID" value="KEH16858"/>
    <property type="gene ID" value="MTR_0082s0180"/>
</dbReference>